<gene>
    <name evidence="2" type="ORF">HS088_TW16G00107</name>
</gene>
<reference evidence="2 3" key="1">
    <citation type="journal article" date="2020" name="Nat. Commun.">
        <title>Genome of Tripterygium wilfordii and identification of cytochrome P450 involved in triptolide biosynthesis.</title>
        <authorList>
            <person name="Tu L."/>
            <person name="Su P."/>
            <person name="Zhang Z."/>
            <person name="Gao L."/>
            <person name="Wang J."/>
            <person name="Hu T."/>
            <person name="Zhou J."/>
            <person name="Zhang Y."/>
            <person name="Zhao Y."/>
            <person name="Liu Y."/>
            <person name="Song Y."/>
            <person name="Tong Y."/>
            <person name="Lu Y."/>
            <person name="Yang J."/>
            <person name="Xu C."/>
            <person name="Jia M."/>
            <person name="Peters R.J."/>
            <person name="Huang L."/>
            <person name="Gao W."/>
        </authorList>
    </citation>
    <scope>NUCLEOTIDE SEQUENCE [LARGE SCALE GENOMIC DNA]</scope>
    <source>
        <strain evidence="3">cv. XIE 37</strain>
        <tissue evidence="2">Leaf</tissue>
    </source>
</reference>
<dbReference type="Proteomes" id="UP000593562">
    <property type="component" value="Unassembled WGS sequence"/>
</dbReference>
<keyword evidence="3" id="KW-1185">Reference proteome</keyword>
<sequence>MADFFPKGRAHWRRLADPSPRRVQVLPRLRCLYFGNQSRVEFENCGGHGGDNREGFYGKLWENDTGRSKAKEMVMLAEKKRQKLLLASNSQSSNTSDEEMDSKEEMQDWLLSVGIVSPLKKGVFRSFVSPIIVSTELISPEDLLQACSLWEKFDVFFSRIKTFITRPDALQTGITASDAAMTLGIARATTKEHLLIGDQRFTPKTFYVMIIADFANSAMGEVPAVLPFSFFDLIGHDQTS</sequence>
<dbReference type="PANTHER" id="PTHR13128:SF12">
    <property type="entry name" value="VACUOLAR PROTEIN-SORTING-ASSOCIATED PROTEIN 36"/>
    <property type="match status" value="1"/>
</dbReference>
<accession>A0A7J7CHZ5</accession>
<keyword evidence="1" id="KW-0653">Protein transport</keyword>
<dbReference type="PANTHER" id="PTHR13128">
    <property type="entry name" value="VACUOLAR PROTEIN-SORTING-ASSOCIATED PROTEIN 36"/>
    <property type="match status" value="1"/>
</dbReference>
<dbReference type="GO" id="GO:0043130">
    <property type="term" value="F:ubiquitin binding"/>
    <property type="evidence" value="ECO:0007669"/>
    <property type="project" value="UniProtKB-UniRule"/>
</dbReference>
<comment type="function">
    <text evidence="1">Component of the ESCRT-II complex (endosomal sorting complex required for transport II), which is required for multivesicular body (MVB) formation and sorting of endosomal cargo proteins into MVBs.</text>
</comment>
<keyword evidence="1" id="KW-0967">Endosome</keyword>
<keyword evidence="1" id="KW-0963">Cytoplasm</keyword>
<dbReference type="InParanoid" id="A0A7J7CHZ5"/>
<comment type="similarity">
    <text evidence="1">Belongs to the VPS36 family.</text>
</comment>
<evidence type="ECO:0000256" key="1">
    <source>
        <dbReference type="RuleBase" id="RU367095"/>
    </source>
</evidence>
<dbReference type="AlphaFoldDB" id="A0A7J7CHZ5"/>
<dbReference type="InterPro" id="IPR037855">
    <property type="entry name" value="Vps36"/>
</dbReference>
<dbReference type="GO" id="GO:0032266">
    <property type="term" value="F:phosphatidylinositol-3-phosphate binding"/>
    <property type="evidence" value="ECO:0007669"/>
    <property type="project" value="UniProtKB-UniRule"/>
</dbReference>
<comment type="subunit">
    <text evidence="1">Component of the endosomal sorting complex required for transport II (ESCRT-II).</text>
</comment>
<dbReference type="Gene3D" id="6.10.140.260">
    <property type="match status" value="1"/>
</dbReference>
<comment type="caution">
    <text evidence="2">The sequence shown here is derived from an EMBL/GenBank/DDBJ whole genome shotgun (WGS) entry which is preliminary data.</text>
</comment>
<proteinExistence type="inferred from homology"/>
<protein>
    <recommendedName>
        <fullName evidence="1">Vacuolar protein-sorting-associated protein 36</fullName>
    </recommendedName>
    <alternativeName>
        <fullName evidence="1">ESCRT-II complex subunit VPS36</fullName>
    </alternativeName>
</protein>
<dbReference type="GO" id="GO:0043328">
    <property type="term" value="P:protein transport to vacuole involved in ubiquitin-dependent protein catabolic process via the multivesicular body sorting pathway"/>
    <property type="evidence" value="ECO:0007669"/>
    <property type="project" value="UniProtKB-UniRule"/>
</dbReference>
<evidence type="ECO:0000313" key="3">
    <source>
        <dbReference type="Proteomes" id="UP000593562"/>
    </source>
</evidence>
<keyword evidence="1" id="KW-0813">Transport</keyword>
<dbReference type="GO" id="GO:0031902">
    <property type="term" value="C:late endosome membrane"/>
    <property type="evidence" value="ECO:0007669"/>
    <property type="project" value="UniProtKB-UniRule"/>
</dbReference>
<dbReference type="GO" id="GO:0000814">
    <property type="term" value="C:ESCRT II complex"/>
    <property type="evidence" value="ECO:0007669"/>
    <property type="project" value="UniProtKB-UniRule"/>
</dbReference>
<evidence type="ECO:0000313" key="2">
    <source>
        <dbReference type="EMBL" id="KAF5733667.1"/>
    </source>
</evidence>
<comment type="subcellular location">
    <subcellularLocation>
        <location evidence="1">Cytoplasm</location>
    </subcellularLocation>
    <subcellularLocation>
        <location evidence="1">Endosome</location>
    </subcellularLocation>
</comment>
<dbReference type="EMBL" id="JAAARO010000016">
    <property type="protein sequence ID" value="KAF5733667.1"/>
    <property type="molecule type" value="Genomic_DNA"/>
</dbReference>
<name>A0A7J7CHZ5_TRIWF</name>
<organism evidence="2 3">
    <name type="scientific">Tripterygium wilfordii</name>
    <name type="common">Thunder God vine</name>
    <dbReference type="NCBI Taxonomy" id="458696"/>
    <lineage>
        <taxon>Eukaryota</taxon>
        <taxon>Viridiplantae</taxon>
        <taxon>Streptophyta</taxon>
        <taxon>Embryophyta</taxon>
        <taxon>Tracheophyta</taxon>
        <taxon>Spermatophyta</taxon>
        <taxon>Magnoliopsida</taxon>
        <taxon>eudicotyledons</taxon>
        <taxon>Gunneridae</taxon>
        <taxon>Pentapetalae</taxon>
        <taxon>rosids</taxon>
        <taxon>fabids</taxon>
        <taxon>Celastrales</taxon>
        <taxon>Celastraceae</taxon>
        <taxon>Tripterygium</taxon>
    </lineage>
</organism>